<dbReference type="Proteomes" id="UP000594364">
    <property type="component" value="Chromosome 6"/>
</dbReference>
<gene>
    <name evidence="2" type="ORF">C2857_000049</name>
</gene>
<protein>
    <submittedName>
        <fullName evidence="2">Uncharacterized protein</fullName>
    </submittedName>
</protein>
<evidence type="ECO:0000313" key="3">
    <source>
        <dbReference type="Proteomes" id="UP000594364"/>
    </source>
</evidence>
<sequence length="267" mass="30016">MSSLDVPGPTVVEQSRSLKPPIDEATPRSAPESLPTSRFRVISSPKTLPTEPITIQFRTRRIRATAAKVEKEIPNVFLLQVTPSIAEQRMNVAVGCLPPRLRRFFDKCFPEWSLPNRLVLKACKPKWDEEFETEKSTYAALKKLQGTRIPRYFGALTYQGTKAILLSDIGGAHVGEPAGAVLDKAQFRQLMKDTLSDMARHGALPDDIRLENFHIVGDKVMAVDFEMVNKVTSDNSCIEIQELTEWLADLYANRQQDLFNSGKIEET</sequence>
<organism evidence="2 3">
    <name type="scientific">Epichloe festucae (strain Fl1)</name>
    <dbReference type="NCBI Taxonomy" id="877507"/>
    <lineage>
        <taxon>Eukaryota</taxon>
        <taxon>Fungi</taxon>
        <taxon>Dikarya</taxon>
        <taxon>Ascomycota</taxon>
        <taxon>Pezizomycotina</taxon>
        <taxon>Sordariomycetes</taxon>
        <taxon>Hypocreomycetidae</taxon>
        <taxon>Hypocreales</taxon>
        <taxon>Clavicipitaceae</taxon>
        <taxon>Epichloe</taxon>
    </lineage>
</organism>
<dbReference type="OrthoDB" id="2942798at2759"/>
<dbReference type="PANTHER" id="PTHR37171">
    <property type="entry name" value="SERINE/THREONINE-PROTEIN KINASE YRZF-RELATED"/>
    <property type="match status" value="1"/>
</dbReference>
<keyword evidence="3" id="KW-1185">Reference proteome</keyword>
<dbReference type="InterPro" id="IPR052396">
    <property type="entry name" value="Meiotic_Drive_Suppr_Kinase"/>
</dbReference>
<dbReference type="EMBL" id="CP031390">
    <property type="protein sequence ID" value="QPH15605.1"/>
    <property type="molecule type" value="Genomic_DNA"/>
</dbReference>
<dbReference type="AlphaFoldDB" id="A0A7U3Q0Y0"/>
<dbReference type="PANTHER" id="PTHR37171:SF1">
    <property type="entry name" value="SERINE_THREONINE-PROTEIN KINASE YRZF-RELATED"/>
    <property type="match status" value="1"/>
</dbReference>
<reference evidence="2 3" key="1">
    <citation type="journal article" date="2018" name="PLoS Genet.">
        <title>Repeat elements organise 3D genome structure and mediate transcription in the filamentous fungus Epichloe festucae.</title>
        <authorList>
            <person name="Winter D.J."/>
            <person name="Ganley A.R.D."/>
            <person name="Young C.A."/>
            <person name="Liachko I."/>
            <person name="Schardl C.L."/>
            <person name="Dupont P.Y."/>
            <person name="Berry D."/>
            <person name="Ram A."/>
            <person name="Scott B."/>
            <person name="Cox M.P."/>
        </authorList>
    </citation>
    <scope>NUCLEOTIDE SEQUENCE [LARGE SCALE GENOMIC DNA]</scope>
    <source>
        <strain evidence="2 3">Fl1</strain>
    </source>
</reference>
<proteinExistence type="predicted"/>
<dbReference type="InterPro" id="IPR011009">
    <property type="entry name" value="Kinase-like_dom_sf"/>
</dbReference>
<evidence type="ECO:0000313" key="2">
    <source>
        <dbReference type="EMBL" id="QPH15605.1"/>
    </source>
</evidence>
<dbReference type="SUPFAM" id="SSF56112">
    <property type="entry name" value="Protein kinase-like (PK-like)"/>
    <property type="match status" value="1"/>
</dbReference>
<name>A0A7U3Q0Y0_EPIFF</name>
<accession>A0A7U3Q0Y0</accession>
<evidence type="ECO:0000256" key="1">
    <source>
        <dbReference type="SAM" id="MobiDB-lite"/>
    </source>
</evidence>
<feature type="region of interest" description="Disordered" evidence="1">
    <location>
        <begin position="1"/>
        <end position="36"/>
    </location>
</feature>